<reference evidence="4 5" key="1">
    <citation type="submission" date="2019-12" db="EMBL/GenBank/DDBJ databases">
        <title>Genomic-based taxomic classification of the family Erythrobacteraceae.</title>
        <authorList>
            <person name="Xu L."/>
        </authorList>
    </citation>
    <scope>NUCLEOTIDE SEQUENCE [LARGE SCALE GENOMIC DNA]</scope>
    <source>
        <strain evidence="4 5">M0322</strain>
    </source>
</reference>
<organism evidence="4 5">
    <name type="scientific">Alteraurantiacibacter buctensis</name>
    <dbReference type="NCBI Taxonomy" id="1503981"/>
    <lineage>
        <taxon>Bacteria</taxon>
        <taxon>Pseudomonadati</taxon>
        <taxon>Pseudomonadota</taxon>
        <taxon>Alphaproteobacteria</taxon>
        <taxon>Sphingomonadales</taxon>
        <taxon>Erythrobacteraceae</taxon>
        <taxon>Alteraurantiacibacter</taxon>
    </lineage>
</organism>
<dbReference type="InterPro" id="IPR028087">
    <property type="entry name" value="Tad_N"/>
</dbReference>
<dbReference type="AlphaFoldDB" id="A0A844Z2X0"/>
<dbReference type="RefSeq" id="WP_160772155.1">
    <property type="nucleotide sequence ID" value="NZ_WTYV01000004.1"/>
</dbReference>
<keyword evidence="2" id="KW-0812">Transmembrane</keyword>
<evidence type="ECO:0000256" key="2">
    <source>
        <dbReference type="SAM" id="Phobius"/>
    </source>
</evidence>
<feature type="transmembrane region" description="Helical" evidence="2">
    <location>
        <begin position="20"/>
        <end position="39"/>
    </location>
</feature>
<keyword evidence="2" id="KW-1133">Transmembrane helix</keyword>
<evidence type="ECO:0000313" key="5">
    <source>
        <dbReference type="Proteomes" id="UP000466966"/>
    </source>
</evidence>
<feature type="domain" description="Putative Flp pilus-assembly TadG-like N-terminal" evidence="3">
    <location>
        <begin position="18"/>
        <end position="65"/>
    </location>
</feature>
<dbReference type="Proteomes" id="UP000466966">
    <property type="component" value="Unassembled WGS sequence"/>
</dbReference>
<keyword evidence="5" id="KW-1185">Reference proteome</keyword>
<dbReference type="OrthoDB" id="7418984at2"/>
<evidence type="ECO:0000256" key="1">
    <source>
        <dbReference type="SAM" id="MobiDB-lite"/>
    </source>
</evidence>
<proteinExistence type="predicted"/>
<gene>
    <name evidence="4" type="ORF">GRI99_11405</name>
</gene>
<evidence type="ECO:0000313" key="4">
    <source>
        <dbReference type="EMBL" id="MXO72233.1"/>
    </source>
</evidence>
<dbReference type="Pfam" id="PF13400">
    <property type="entry name" value="Tad"/>
    <property type="match status" value="1"/>
</dbReference>
<feature type="region of interest" description="Disordered" evidence="1">
    <location>
        <begin position="305"/>
        <end position="324"/>
    </location>
</feature>
<keyword evidence="2" id="KW-0472">Membrane</keyword>
<accession>A0A844Z2X0</accession>
<name>A0A844Z2X0_9SPHN</name>
<feature type="compositionally biased region" description="Low complexity" evidence="1">
    <location>
        <begin position="305"/>
        <end position="322"/>
    </location>
</feature>
<protein>
    <recommendedName>
        <fullName evidence="3">Putative Flp pilus-assembly TadG-like N-terminal domain-containing protein</fullName>
    </recommendedName>
</protein>
<comment type="caution">
    <text evidence="4">The sequence shown here is derived from an EMBL/GenBank/DDBJ whole genome shotgun (WGS) entry which is preliminary data.</text>
</comment>
<sequence>MLSSLKRLANDLRNCSSGNATLIVALGAPVLIGGAGLGVDLTQWYMWKRELQFAVDQAAVAGAWARTNDATSATYATRATQEFTANLSVTEDFAATPQVSLANYSGGSNNSVIVSASATKALPFSSFVSGTTATITAYAQASFTRGATFTSCLIAVDEDEDGAITIGGSASLTAGCGMAALSSDPNAVIANGNPTVDAGWILARGGIDDWFSTNTDDVIIENMDGLYDPFENLTPPNPTESQVQRTYSCATSAGTTSATVGTVTTMTYAYFRGSNSNNATAYTYGSPKPNTTSSNTKYNQIVSNSTQAGSSTATSTSWTHVSGSGSNKIWERRITQITTTYSDVVTTGGTVGGSVVPGTYSDIFVSCNTTFATGVYIIDGGGLDLTSQYEVTGNGVMFVLKNGAYIKIRGGSTINLTAIQASDLIARGVSTTDANALAGMLVFEDRDSEGTSRNDINGNSTTILNGTLYFPVSNITFSGTAQVTSQCLMIAANTITLTGTTNMSTFCPSGSSEDTTVATTIGEVKLVA</sequence>
<dbReference type="EMBL" id="WTYV01000004">
    <property type="protein sequence ID" value="MXO72233.1"/>
    <property type="molecule type" value="Genomic_DNA"/>
</dbReference>
<evidence type="ECO:0000259" key="3">
    <source>
        <dbReference type="Pfam" id="PF13400"/>
    </source>
</evidence>